<dbReference type="InterPro" id="IPR011025">
    <property type="entry name" value="GproteinA_insert"/>
</dbReference>
<evidence type="ECO:0000256" key="11">
    <source>
        <dbReference type="PIRSR" id="PIRSR601019-1"/>
    </source>
</evidence>
<keyword evidence="13" id="KW-1185">Reference proteome</keyword>
<evidence type="ECO:0000256" key="8">
    <source>
        <dbReference type="ARBA" id="ARBA00023139"/>
    </source>
</evidence>
<dbReference type="InterPro" id="IPR027417">
    <property type="entry name" value="P-loop_NTPase"/>
</dbReference>
<dbReference type="GO" id="GO:0046872">
    <property type="term" value="F:metal ion binding"/>
    <property type="evidence" value="ECO:0007669"/>
    <property type="project" value="UniProtKB-KW"/>
</dbReference>
<feature type="binding site" evidence="11">
    <location>
        <begin position="43"/>
        <end position="48"/>
    </location>
    <ligand>
        <name>GTP</name>
        <dbReference type="ChEBI" id="CHEBI:37565"/>
    </ligand>
</feature>
<dbReference type="Proteomes" id="UP000887574">
    <property type="component" value="Unplaced"/>
</dbReference>
<keyword evidence="4 12" id="KW-0479">Metal-binding</keyword>
<dbReference type="PANTHER" id="PTHR10218:SF243">
    <property type="entry name" value="GUANINE NUCLEOTIDE-BINDING PROTEIN ALPHA-7 SUBUNIT"/>
    <property type="match status" value="1"/>
</dbReference>
<dbReference type="GO" id="GO:0001664">
    <property type="term" value="F:G protein-coupled receptor binding"/>
    <property type="evidence" value="ECO:0007669"/>
    <property type="project" value="TreeGrafter"/>
</dbReference>
<proteinExistence type="inferred from homology"/>
<dbReference type="SUPFAM" id="SSF47895">
    <property type="entry name" value="Transducin (alpha subunit), insertion domain"/>
    <property type="match status" value="1"/>
</dbReference>
<feature type="binding site" evidence="11">
    <location>
        <begin position="269"/>
        <end position="272"/>
    </location>
    <ligand>
        <name>GTP</name>
        <dbReference type="ChEBI" id="CHEBI:37565"/>
    </ligand>
</feature>
<dbReference type="FunFam" id="1.10.400.10:FF:000002">
    <property type="entry name" value="guanine nucleotide-binding protein G(Q) subunit alpha"/>
    <property type="match status" value="1"/>
</dbReference>
<evidence type="ECO:0000256" key="10">
    <source>
        <dbReference type="ARBA" id="ARBA00023288"/>
    </source>
</evidence>
<dbReference type="PRINTS" id="PR00318">
    <property type="entry name" value="GPROTEINA"/>
</dbReference>
<feature type="binding site" evidence="11">
    <location>
        <position position="325"/>
    </location>
    <ligand>
        <name>GTP</name>
        <dbReference type="ChEBI" id="CHEBI:37565"/>
    </ligand>
</feature>
<reference evidence="14" key="1">
    <citation type="submission" date="2022-11" db="UniProtKB">
        <authorList>
            <consortium name="WormBaseParasite"/>
        </authorList>
    </citation>
    <scope>IDENTIFICATION</scope>
</reference>
<keyword evidence="8" id="KW-0564">Palmitate</keyword>
<evidence type="ECO:0000256" key="1">
    <source>
        <dbReference type="ARBA" id="ARBA00005804"/>
    </source>
</evidence>
<dbReference type="Pfam" id="PF00503">
    <property type="entry name" value="G-alpha"/>
    <property type="match status" value="1"/>
</dbReference>
<dbReference type="AlphaFoldDB" id="A0A915DI77"/>
<sequence>MGHCTSKDDKDQKKLNRRIEDQIRKDQSMSLRIIKLLLLGAGESGKSTILKQMRILHKDGFSKSDLELIKPVVYSNCIHSILAILRAMFHLQIEYAEPERVKESQLVFATVHANKEELTEELSEAMQKLWKDEGVQECYRRSNEYQSMTLPNSGFLDNLHRLSSPDYIPTEQDLLRTRIKTTGITEVLFELKGLTFRVIDVGGQRSERKKWIHCFDNVNAIIFISSLSEYDQSLREDNCTNRMQESLKLFDSICNSPWFADIHFILFLNKKDLFAEKIHRSPLTVCFPEYKGQQNQTECINYIQWKFEQLNRLNQREIYCHHTCATDTNNVQFVLDACLDMIIAKNLKSMGLC</sequence>
<evidence type="ECO:0000313" key="13">
    <source>
        <dbReference type="Proteomes" id="UP000887574"/>
    </source>
</evidence>
<dbReference type="Gene3D" id="1.10.400.10">
    <property type="entry name" value="GI Alpha 1, domain 2-like"/>
    <property type="match status" value="1"/>
</dbReference>
<feature type="binding site" evidence="11">
    <location>
        <begin position="200"/>
        <end position="204"/>
    </location>
    <ligand>
        <name>GTP</name>
        <dbReference type="ChEBI" id="CHEBI:37565"/>
    </ligand>
</feature>
<dbReference type="GO" id="GO:0005525">
    <property type="term" value="F:GTP binding"/>
    <property type="evidence" value="ECO:0007669"/>
    <property type="project" value="UniProtKB-KW"/>
</dbReference>
<dbReference type="InterPro" id="IPR001408">
    <property type="entry name" value="Gprotein_alpha_I"/>
</dbReference>
<dbReference type="PANTHER" id="PTHR10218">
    <property type="entry name" value="GTP-BINDING PROTEIN ALPHA SUBUNIT"/>
    <property type="match status" value="1"/>
</dbReference>
<dbReference type="SUPFAM" id="SSF52540">
    <property type="entry name" value="P-loop containing nucleoside triphosphate hydrolases"/>
    <property type="match status" value="1"/>
</dbReference>
<feature type="binding site" evidence="11">
    <location>
        <begin position="175"/>
        <end position="181"/>
    </location>
    <ligand>
        <name>GTP</name>
        <dbReference type="ChEBI" id="CHEBI:37565"/>
    </ligand>
</feature>
<keyword evidence="5 11" id="KW-0547">Nucleotide-binding</keyword>
<evidence type="ECO:0000256" key="9">
    <source>
        <dbReference type="ARBA" id="ARBA00023224"/>
    </source>
</evidence>
<dbReference type="CDD" id="cd00066">
    <property type="entry name" value="G-alpha"/>
    <property type="match status" value="1"/>
</dbReference>
<dbReference type="WBParaSite" id="jg19730">
    <property type="protein sequence ID" value="jg19730"/>
    <property type="gene ID" value="jg19730"/>
</dbReference>
<name>A0A915DI77_9BILA</name>
<dbReference type="GO" id="GO:0005737">
    <property type="term" value="C:cytoplasm"/>
    <property type="evidence" value="ECO:0007669"/>
    <property type="project" value="TreeGrafter"/>
</dbReference>
<dbReference type="SMART" id="SM00275">
    <property type="entry name" value="G_alpha"/>
    <property type="match status" value="1"/>
</dbReference>
<evidence type="ECO:0000256" key="6">
    <source>
        <dbReference type="ARBA" id="ARBA00022842"/>
    </source>
</evidence>
<dbReference type="GO" id="GO:0005834">
    <property type="term" value="C:heterotrimeric G-protein complex"/>
    <property type="evidence" value="ECO:0007669"/>
    <property type="project" value="TreeGrafter"/>
</dbReference>
<evidence type="ECO:0000313" key="14">
    <source>
        <dbReference type="WBParaSite" id="jg19730"/>
    </source>
</evidence>
<comment type="subunit">
    <text evidence="2">G proteins are composed of 3 units; alpha, beta and gamma. The alpha chain contains the guanine nucleotide binding site.</text>
</comment>
<evidence type="ECO:0000256" key="5">
    <source>
        <dbReference type="ARBA" id="ARBA00022741"/>
    </source>
</evidence>
<dbReference type="GO" id="GO:0031683">
    <property type="term" value="F:G-protein beta/gamma-subunit complex binding"/>
    <property type="evidence" value="ECO:0007669"/>
    <property type="project" value="InterPro"/>
</dbReference>
<organism evidence="13 14">
    <name type="scientific">Ditylenchus dipsaci</name>
    <dbReference type="NCBI Taxonomy" id="166011"/>
    <lineage>
        <taxon>Eukaryota</taxon>
        <taxon>Metazoa</taxon>
        <taxon>Ecdysozoa</taxon>
        <taxon>Nematoda</taxon>
        <taxon>Chromadorea</taxon>
        <taxon>Rhabditida</taxon>
        <taxon>Tylenchina</taxon>
        <taxon>Tylenchomorpha</taxon>
        <taxon>Sphaerularioidea</taxon>
        <taxon>Anguinidae</taxon>
        <taxon>Anguininae</taxon>
        <taxon>Ditylenchus</taxon>
    </lineage>
</organism>
<dbReference type="PRINTS" id="PR00441">
    <property type="entry name" value="GPROTEINAI"/>
</dbReference>
<evidence type="ECO:0000256" key="7">
    <source>
        <dbReference type="ARBA" id="ARBA00023134"/>
    </source>
</evidence>
<keyword evidence="7 11" id="KW-0342">GTP-binding</keyword>
<feature type="binding site" evidence="12">
    <location>
        <position position="181"/>
    </location>
    <ligand>
        <name>Mg(2+)</name>
        <dbReference type="ChEBI" id="CHEBI:18420"/>
    </ligand>
</feature>
<dbReference type="PROSITE" id="PS51882">
    <property type="entry name" value="G_ALPHA"/>
    <property type="match status" value="1"/>
</dbReference>
<dbReference type="FunFam" id="3.40.50.300:FF:000041">
    <property type="entry name" value="Guanine nucleotide-binding protein G(I) subunit alpha"/>
    <property type="match status" value="1"/>
</dbReference>
<keyword evidence="3" id="KW-0519">Myristate</keyword>
<protein>
    <submittedName>
        <fullName evidence="14">Guanine nucleotide-binding protein alpha-7 subunit</fullName>
    </submittedName>
</protein>
<comment type="similarity">
    <text evidence="1">Belongs to the G-alpha family.</text>
</comment>
<keyword evidence="6 12" id="KW-0460">Magnesium</keyword>
<evidence type="ECO:0000256" key="4">
    <source>
        <dbReference type="ARBA" id="ARBA00022723"/>
    </source>
</evidence>
<accession>A0A915DI77</accession>
<evidence type="ECO:0000256" key="2">
    <source>
        <dbReference type="ARBA" id="ARBA00011356"/>
    </source>
</evidence>
<dbReference type="GO" id="GO:0003924">
    <property type="term" value="F:GTPase activity"/>
    <property type="evidence" value="ECO:0007669"/>
    <property type="project" value="InterPro"/>
</dbReference>
<evidence type="ECO:0000256" key="12">
    <source>
        <dbReference type="PIRSR" id="PIRSR601019-2"/>
    </source>
</evidence>
<dbReference type="InterPro" id="IPR001019">
    <property type="entry name" value="Gprotein_alpha_su"/>
</dbReference>
<feature type="binding site" evidence="12">
    <location>
        <position position="47"/>
    </location>
    <ligand>
        <name>Mg(2+)</name>
        <dbReference type="ChEBI" id="CHEBI:18420"/>
    </ligand>
</feature>
<keyword evidence="9" id="KW-0807">Transducer</keyword>
<dbReference type="GO" id="GO:0007188">
    <property type="term" value="P:adenylate cyclase-modulating G protein-coupled receptor signaling pathway"/>
    <property type="evidence" value="ECO:0007669"/>
    <property type="project" value="InterPro"/>
</dbReference>
<dbReference type="FunFam" id="3.40.50.300:FF:000692">
    <property type="entry name" value="Guanine nucleotide-binding protein subunit alpha"/>
    <property type="match status" value="1"/>
</dbReference>
<keyword evidence="10" id="KW-0449">Lipoprotein</keyword>
<dbReference type="Gene3D" id="3.40.50.300">
    <property type="entry name" value="P-loop containing nucleotide triphosphate hydrolases"/>
    <property type="match status" value="1"/>
</dbReference>
<evidence type="ECO:0000256" key="3">
    <source>
        <dbReference type="ARBA" id="ARBA00022707"/>
    </source>
</evidence>